<dbReference type="Pfam" id="PF10191">
    <property type="entry name" value="COG7"/>
    <property type="match status" value="1"/>
</dbReference>
<dbReference type="GO" id="GO:0017119">
    <property type="term" value="C:Golgi transport complex"/>
    <property type="evidence" value="ECO:0007669"/>
    <property type="project" value="InterPro"/>
</dbReference>
<evidence type="ECO:0000313" key="11">
    <source>
        <dbReference type="Proteomes" id="UP001107558"/>
    </source>
</evidence>
<keyword evidence="5" id="KW-0653">Protein transport</keyword>
<dbReference type="PANTHER" id="PTHR21443">
    <property type="entry name" value="CONSERVED OLIGOMERIC GOLGI COMPLEX COMPONENT 7"/>
    <property type="match status" value="1"/>
</dbReference>
<name>A0A9J6BV44_POLVA</name>
<evidence type="ECO:0000256" key="4">
    <source>
        <dbReference type="ARBA" id="ARBA00022448"/>
    </source>
</evidence>
<dbReference type="OrthoDB" id="245173at2759"/>
<dbReference type="AlphaFoldDB" id="A0A9J6BV44"/>
<accession>A0A9J6BV44</accession>
<dbReference type="PANTHER" id="PTHR21443:SF0">
    <property type="entry name" value="CONSERVED OLIGOMERIC GOLGI COMPLEX SUBUNIT 7"/>
    <property type="match status" value="1"/>
</dbReference>
<evidence type="ECO:0000256" key="5">
    <source>
        <dbReference type="ARBA" id="ARBA00022927"/>
    </source>
</evidence>
<keyword evidence="9" id="KW-0175">Coiled coil</keyword>
<evidence type="ECO:0000256" key="1">
    <source>
        <dbReference type="ARBA" id="ARBA00004395"/>
    </source>
</evidence>
<evidence type="ECO:0000256" key="2">
    <source>
        <dbReference type="ARBA" id="ARBA00005831"/>
    </source>
</evidence>
<keyword evidence="7" id="KW-0472">Membrane</keyword>
<proteinExistence type="inferred from homology"/>
<evidence type="ECO:0000256" key="7">
    <source>
        <dbReference type="ARBA" id="ARBA00023136"/>
    </source>
</evidence>
<evidence type="ECO:0000256" key="8">
    <source>
        <dbReference type="ARBA" id="ARBA00031345"/>
    </source>
</evidence>
<sequence length="725" mass="83571">MDFTAFSDDSEFDEYEWINNVFKNISKNEKETKVEEIVSQLKIHVQESNAVIDSTSASIVSSMPIIATHAKKLKQQAVLLKNKMNELEKDISKTETAFSMANLERLDNLKTKLEAAKHFLEQNDSFSRLTIELEDLLESENMNVTVAVEKLFGLKKSYEAQKNLAGDSEREIKLEEFKNRIEASMTSLVIKSLTDGNVEESQKYVEMFRKIDRLAEIKNYYNTIQRDSFQRHWIEISGSVENSDNPRFLSDFYEIFLSNWTKSIRWHREVFSSDGVLETITLITDTLSSLHPSRETTINTYLNRINEKMELLQDVSEANVKFSKAINEKFLESGVSIPKDKLTMLSHSIFNFFNIFIVKYSSLEQSSLDAKFDTLKIMQTSGSESVRSLENTILIMFDYINQLIERQSLITQDCSIITIIYILNTFFKTKFLEKFKKAQLQLDASRTDQQDWNLLQICISLIQNIGNFYCKLEEVETKIRKLILAKSEQIKNNEEFCYKIVGQRDINDFFKYVSRLESNEPTQLIIFESLIETIQRVAQDSHEMLLRNIFAPIDVYFRDLEISDAQSSSSADLPDFSLSPLTYITEIGQQLLLLPQHLEPLLLHPSKPLQLALELCDESYAENVPSADVLLSIIANKTCSVYQHKIKQINSINDGEAKQLATDIEYLESVLEELGLVLSNSLKHIIQLLKVKPQNYQTTTINADHKLFSAIRQMRNINISDESPQ</sequence>
<evidence type="ECO:0000256" key="3">
    <source>
        <dbReference type="ARBA" id="ARBA00020984"/>
    </source>
</evidence>
<protein>
    <recommendedName>
        <fullName evidence="3">Conserved oligomeric Golgi complex subunit 7</fullName>
    </recommendedName>
    <alternativeName>
        <fullName evidence="8">Component of oligomeric Golgi complex 7</fullName>
    </alternativeName>
</protein>
<dbReference type="GO" id="GO:0007030">
    <property type="term" value="P:Golgi organization"/>
    <property type="evidence" value="ECO:0007669"/>
    <property type="project" value="TreeGrafter"/>
</dbReference>
<keyword evidence="4" id="KW-0813">Transport</keyword>
<reference evidence="10" key="1">
    <citation type="submission" date="2021-03" db="EMBL/GenBank/DDBJ databases">
        <title>Chromosome level genome of the anhydrobiotic midge Polypedilum vanderplanki.</title>
        <authorList>
            <person name="Yoshida Y."/>
            <person name="Kikawada T."/>
            <person name="Gusev O."/>
        </authorList>
    </citation>
    <scope>NUCLEOTIDE SEQUENCE</scope>
    <source>
        <strain evidence="10">NIAS01</strain>
        <tissue evidence="10">Whole body or cell culture</tissue>
    </source>
</reference>
<dbReference type="GO" id="GO:0006886">
    <property type="term" value="P:intracellular protein transport"/>
    <property type="evidence" value="ECO:0007669"/>
    <property type="project" value="InterPro"/>
</dbReference>
<comment type="similarity">
    <text evidence="2">Belongs to the COG7 family.</text>
</comment>
<keyword evidence="11" id="KW-1185">Reference proteome</keyword>
<dbReference type="EMBL" id="JADBJN010000003">
    <property type="protein sequence ID" value="KAG5673775.1"/>
    <property type="molecule type" value="Genomic_DNA"/>
</dbReference>
<dbReference type="GO" id="GO:0000139">
    <property type="term" value="C:Golgi membrane"/>
    <property type="evidence" value="ECO:0007669"/>
    <property type="project" value="UniProtKB-SubCell"/>
</dbReference>
<evidence type="ECO:0000313" key="10">
    <source>
        <dbReference type="EMBL" id="KAG5673775.1"/>
    </source>
</evidence>
<dbReference type="GO" id="GO:0006890">
    <property type="term" value="P:retrograde vesicle-mediated transport, Golgi to endoplasmic reticulum"/>
    <property type="evidence" value="ECO:0007669"/>
    <property type="project" value="TreeGrafter"/>
</dbReference>
<comment type="caution">
    <text evidence="10">The sequence shown here is derived from an EMBL/GenBank/DDBJ whole genome shotgun (WGS) entry which is preliminary data.</text>
</comment>
<dbReference type="Proteomes" id="UP001107558">
    <property type="component" value="Chromosome 3"/>
</dbReference>
<keyword evidence="6" id="KW-0333">Golgi apparatus</keyword>
<dbReference type="InterPro" id="IPR019335">
    <property type="entry name" value="COG7"/>
</dbReference>
<comment type="subcellular location">
    <subcellularLocation>
        <location evidence="1">Golgi apparatus membrane</location>
        <topology evidence="1">Peripheral membrane protein</topology>
    </subcellularLocation>
</comment>
<feature type="coiled-coil region" evidence="9">
    <location>
        <begin position="70"/>
        <end position="123"/>
    </location>
</feature>
<evidence type="ECO:0000256" key="6">
    <source>
        <dbReference type="ARBA" id="ARBA00023034"/>
    </source>
</evidence>
<gene>
    <name evidence="10" type="ORF">PVAND_003795</name>
</gene>
<organism evidence="10 11">
    <name type="scientific">Polypedilum vanderplanki</name>
    <name type="common">Sleeping chironomid midge</name>
    <dbReference type="NCBI Taxonomy" id="319348"/>
    <lineage>
        <taxon>Eukaryota</taxon>
        <taxon>Metazoa</taxon>
        <taxon>Ecdysozoa</taxon>
        <taxon>Arthropoda</taxon>
        <taxon>Hexapoda</taxon>
        <taxon>Insecta</taxon>
        <taxon>Pterygota</taxon>
        <taxon>Neoptera</taxon>
        <taxon>Endopterygota</taxon>
        <taxon>Diptera</taxon>
        <taxon>Nematocera</taxon>
        <taxon>Chironomoidea</taxon>
        <taxon>Chironomidae</taxon>
        <taxon>Chironominae</taxon>
        <taxon>Polypedilum</taxon>
        <taxon>Polypedilum</taxon>
    </lineage>
</organism>
<evidence type="ECO:0000256" key="9">
    <source>
        <dbReference type="SAM" id="Coils"/>
    </source>
</evidence>